<feature type="domain" description="RING-type" evidence="15">
    <location>
        <begin position="138"/>
        <end position="182"/>
    </location>
</feature>
<keyword evidence="8" id="KW-0479">Metal-binding</keyword>
<dbReference type="FunFam" id="3.30.40.10:FF:000019">
    <property type="entry name" value="RBR-type E3 ubiquitin transferase"/>
    <property type="match status" value="1"/>
</dbReference>
<dbReference type="AlphaFoldDB" id="A0ABD2YMC0"/>
<gene>
    <name evidence="18" type="ORF">ACH5RR_032070</name>
</gene>
<evidence type="ECO:0000259" key="15">
    <source>
        <dbReference type="PROSITE" id="PS50089"/>
    </source>
</evidence>
<dbReference type="GO" id="GO:0061630">
    <property type="term" value="F:ubiquitin protein ligase activity"/>
    <property type="evidence" value="ECO:0007669"/>
    <property type="project" value="UniProtKB-EC"/>
</dbReference>
<evidence type="ECO:0000256" key="13">
    <source>
        <dbReference type="PROSITE-ProRule" id="PRU00322"/>
    </source>
</evidence>
<evidence type="ECO:0000313" key="19">
    <source>
        <dbReference type="Proteomes" id="UP001630127"/>
    </source>
</evidence>
<dbReference type="SMART" id="SM00547">
    <property type="entry name" value="ZnF_RBZ"/>
    <property type="match status" value="1"/>
</dbReference>
<keyword evidence="19" id="KW-1185">Reference proteome</keyword>
<dbReference type="Gene3D" id="4.10.1060.10">
    <property type="entry name" value="Zinc finger, RanBP2-type"/>
    <property type="match status" value="1"/>
</dbReference>
<dbReference type="SUPFAM" id="SSF57850">
    <property type="entry name" value="RING/U-box"/>
    <property type="match status" value="3"/>
</dbReference>
<dbReference type="CDD" id="cd20346">
    <property type="entry name" value="BRcat_RBR_ANKIB1"/>
    <property type="match status" value="1"/>
</dbReference>
<comment type="cofactor">
    <cofactor evidence="2">
        <name>Zn(2+)</name>
        <dbReference type="ChEBI" id="CHEBI:29105"/>
    </cofactor>
</comment>
<comment type="pathway">
    <text evidence="4">Protein modification; protein ubiquitination.</text>
</comment>
<evidence type="ECO:0000313" key="18">
    <source>
        <dbReference type="EMBL" id="KAL3506688.1"/>
    </source>
</evidence>
<dbReference type="InterPro" id="IPR031127">
    <property type="entry name" value="E3_UB_ligase_RBR"/>
</dbReference>
<keyword evidence="10 13" id="KW-0863">Zinc-finger</keyword>
<evidence type="ECO:0000259" key="17">
    <source>
        <dbReference type="PROSITE" id="PS51873"/>
    </source>
</evidence>
<keyword evidence="7" id="KW-0808">Transferase</keyword>
<dbReference type="Gene3D" id="1.20.120.1750">
    <property type="match status" value="1"/>
</dbReference>
<keyword evidence="12" id="KW-0862">Zinc</keyword>
<comment type="catalytic activity">
    <reaction evidence="1">
        <text>[E2 ubiquitin-conjugating enzyme]-S-ubiquitinyl-L-cysteine + [acceptor protein]-L-lysine = [E2 ubiquitin-conjugating enzyme]-L-cysteine + [acceptor protein]-N(6)-ubiquitinyl-L-lysine.</text>
        <dbReference type="EC" id="2.3.2.31"/>
    </reaction>
</comment>
<dbReference type="InterPro" id="IPR013083">
    <property type="entry name" value="Znf_RING/FYVE/PHD"/>
</dbReference>
<keyword evidence="9" id="KW-0677">Repeat</keyword>
<feature type="region of interest" description="Disordered" evidence="14">
    <location>
        <begin position="1"/>
        <end position="29"/>
    </location>
</feature>
<comment type="similarity">
    <text evidence="5">Belongs to the RBR family. Ariadne subfamily.</text>
</comment>
<evidence type="ECO:0000256" key="11">
    <source>
        <dbReference type="ARBA" id="ARBA00022786"/>
    </source>
</evidence>
<dbReference type="SMART" id="SM00647">
    <property type="entry name" value="IBR"/>
    <property type="match status" value="2"/>
</dbReference>
<dbReference type="EC" id="2.3.2.31" evidence="6"/>
<accession>A0ABD2YMC0</accession>
<evidence type="ECO:0000256" key="5">
    <source>
        <dbReference type="ARBA" id="ARBA00005884"/>
    </source>
</evidence>
<dbReference type="GO" id="GO:0008270">
    <property type="term" value="F:zinc ion binding"/>
    <property type="evidence" value="ECO:0007669"/>
    <property type="project" value="UniProtKB-KW"/>
</dbReference>
<evidence type="ECO:0000256" key="1">
    <source>
        <dbReference type="ARBA" id="ARBA00001798"/>
    </source>
</evidence>
<dbReference type="Pfam" id="PF21235">
    <property type="entry name" value="UBA_ARI1"/>
    <property type="match status" value="1"/>
</dbReference>
<organism evidence="18 19">
    <name type="scientific">Cinchona calisaya</name>
    <dbReference type="NCBI Taxonomy" id="153742"/>
    <lineage>
        <taxon>Eukaryota</taxon>
        <taxon>Viridiplantae</taxon>
        <taxon>Streptophyta</taxon>
        <taxon>Embryophyta</taxon>
        <taxon>Tracheophyta</taxon>
        <taxon>Spermatophyta</taxon>
        <taxon>Magnoliopsida</taxon>
        <taxon>eudicotyledons</taxon>
        <taxon>Gunneridae</taxon>
        <taxon>Pentapetalae</taxon>
        <taxon>asterids</taxon>
        <taxon>lamiids</taxon>
        <taxon>Gentianales</taxon>
        <taxon>Rubiaceae</taxon>
        <taxon>Cinchonoideae</taxon>
        <taxon>Cinchoneae</taxon>
        <taxon>Cinchona</taxon>
    </lineage>
</organism>
<dbReference type="InterPro" id="IPR002867">
    <property type="entry name" value="IBR_dom"/>
</dbReference>
<reference evidence="18 19" key="1">
    <citation type="submission" date="2024-11" db="EMBL/GenBank/DDBJ databases">
        <title>A near-complete genome assembly of Cinchona calisaya.</title>
        <authorList>
            <person name="Lian D.C."/>
            <person name="Zhao X.W."/>
            <person name="Wei L."/>
        </authorList>
    </citation>
    <scope>NUCLEOTIDE SEQUENCE [LARGE SCALE GENOMIC DNA]</scope>
    <source>
        <tissue evidence="18">Nenye</tissue>
    </source>
</reference>
<dbReference type="PROSITE" id="PS50199">
    <property type="entry name" value="ZF_RANBP2_2"/>
    <property type="match status" value="1"/>
</dbReference>
<sequence length="588" mass="67238">MESEDDMHDANDVESGDDDFYSGMDSEGDYDYDYDAADYEFMGNEIDDADEVIDSRGQKSFTILKEEDIQQHQEDDIMRISAVLSVSREVACLLLRHYSWSVNNVHEEWFADEERVREAVGLLEKPVVQNSSAKEVTCGICFDNYPPDRITAAACGHPFCNTCWQAYISTSINDGPGCLMLRCPDPSCSAAVGQDMIDALASEENKEKYRRYLLRSYIEDNRKTKWCPAPGCDYAVEYVVGSGSFDVTCSCSYSFCWNCTEEAHRPVDCETVAKWILKNSAESENMNWILANSKPCPKCKRPIEKNQGCMHMTCTPPCKFEFCWLCLGAWSEHGERTGGFYACNRYEAAKQEGVYDESERRREMAKNSLERYTHYYERWATNQSSRQKALADLHQMQNDHLEKLSEIQCQPESQLKFIIEAWLQIVECRRVLKWTYAYGYYLPEHEHTRRQFFEYLQGEAEAGLERLHQCAEKELQVYLHLEGPSKDFNDFRTKLAGLTSVTRNYFENLVRALENGLSDVDSQGACSKTTSSKNVVGTSKGKGGRVKGFYKAGGSTRNLDDSGNWACDQCTYLNIKSATTCQMCQHRR</sequence>
<evidence type="ECO:0000256" key="2">
    <source>
        <dbReference type="ARBA" id="ARBA00001947"/>
    </source>
</evidence>
<feature type="domain" description="RanBP2-type" evidence="16">
    <location>
        <begin position="561"/>
        <end position="588"/>
    </location>
</feature>
<dbReference type="CDD" id="cd23141">
    <property type="entry name" value="RING-HC_ARI6-like"/>
    <property type="match status" value="1"/>
</dbReference>
<evidence type="ECO:0000256" key="6">
    <source>
        <dbReference type="ARBA" id="ARBA00012251"/>
    </source>
</evidence>
<dbReference type="PROSITE" id="PS01358">
    <property type="entry name" value="ZF_RANBP2_1"/>
    <property type="match status" value="1"/>
</dbReference>
<dbReference type="PANTHER" id="PTHR11685">
    <property type="entry name" value="RBR FAMILY RING FINGER AND IBR DOMAIN-CONTAINING"/>
    <property type="match status" value="1"/>
</dbReference>
<evidence type="ECO:0000259" key="16">
    <source>
        <dbReference type="PROSITE" id="PS50199"/>
    </source>
</evidence>
<dbReference type="PROSITE" id="PS50089">
    <property type="entry name" value="ZF_RING_2"/>
    <property type="match status" value="1"/>
</dbReference>
<dbReference type="EMBL" id="JBJUIK010000013">
    <property type="protein sequence ID" value="KAL3506688.1"/>
    <property type="molecule type" value="Genomic_DNA"/>
</dbReference>
<dbReference type="Pfam" id="PF01485">
    <property type="entry name" value="IBR"/>
    <property type="match status" value="1"/>
</dbReference>
<protein>
    <recommendedName>
        <fullName evidence="6">RBR-type E3 ubiquitin transferase</fullName>
        <ecNumber evidence="6">2.3.2.31</ecNumber>
    </recommendedName>
</protein>
<evidence type="ECO:0000256" key="4">
    <source>
        <dbReference type="ARBA" id="ARBA00004906"/>
    </source>
</evidence>
<evidence type="ECO:0000256" key="14">
    <source>
        <dbReference type="SAM" id="MobiDB-lite"/>
    </source>
</evidence>
<dbReference type="InterPro" id="IPR001876">
    <property type="entry name" value="Znf_RanBP2"/>
</dbReference>
<dbReference type="InterPro" id="IPR044066">
    <property type="entry name" value="TRIAD_supradom"/>
</dbReference>
<evidence type="ECO:0000256" key="8">
    <source>
        <dbReference type="ARBA" id="ARBA00022723"/>
    </source>
</evidence>
<comment type="function">
    <text evidence="3">Might act as an E3 ubiquitin-protein ligase, or as part of E3 complex, which accepts ubiquitin from specific E2 ubiquitin-conjugating enzymes and then transfers it to substrates.</text>
</comment>
<evidence type="ECO:0000256" key="3">
    <source>
        <dbReference type="ARBA" id="ARBA00003976"/>
    </source>
</evidence>
<dbReference type="PROSITE" id="PS51873">
    <property type="entry name" value="TRIAD"/>
    <property type="match status" value="1"/>
</dbReference>
<dbReference type="SUPFAM" id="SSF90209">
    <property type="entry name" value="Ran binding protein zinc finger-like"/>
    <property type="match status" value="1"/>
</dbReference>
<keyword evidence="11" id="KW-0833">Ubl conjugation pathway</keyword>
<dbReference type="CDD" id="cd22583">
    <property type="entry name" value="Rcat_RBR_ARI7-like"/>
    <property type="match status" value="1"/>
</dbReference>
<evidence type="ECO:0000256" key="10">
    <source>
        <dbReference type="ARBA" id="ARBA00022771"/>
    </source>
</evidence>
<dbReference type="Gene3D" id="3.30.40.10">
    <property type="entry name" value="Zinc/RING finger domain, C3HC4 (zinc finger)"/>
    <property type="match status" value="1"/>
</dbReference>
<feature type="domain" description="RING-type" evidence="17">
    <location>
        <begin position="134"/>
        <end position="347"/>
    </location>
</feature>
<evidence type="ECO:0000256" key="7">
    <source>
        <dbReference type="ARBA" id="ARBA00022679"/>
    </source>
</evidence>
<comment type="caution">
    <text evidence="18">The sequence shown here is derived from an EMBL/GenBank/DDBJ whole genome shotgun (WGS) entry which is preliminary data.</text>
</comment>
<name>A0ABD2YMC0_9GENT</name>
<proteinExistence type="inferred from homology"/>
<dbReference type="Proteomes" id="UP001630127">
    <property type="component" value="Unassembled WGS sequence"/>
</dbReference>
<evidence type="ECO:0000256" key="12">
    <source>
        <dbReference type="ARBA" id="ARBA00022833"/>
    </source>
</evidence>
<dbReference type="InterPro" id="IPR048962">
    <property type="entry name" value="ARIH1-like_UBL"/>
</dbReference>
<dbReference type="InterPro" id="IPR036443">
    <property type="entry name" value="Znf_RanBP2_sf"/>
</dbReference>
<dbReference type="Pfam" id="PF22191">
    <property type="entry name" value="IBR_1"/>
    <property type="match status" value="1"/>
</dbReference>
<dbReference type="InterPro" id="IPR001841">
    <property type="entry name" value="Znf_RING"/>
</dbReference>
<dbReference type="FunFam" id="1.20.120.1750:FF:000005">
    <property type="entry name" value="RBR-type E3 ubiquitin transferase"/>
    <property type="match status" value="1"/>
</dbReference>
<evidence type="ECO:0000256" key="9">
    <source>
        <dbReference type="ARBA" id="ARBA00022737"/>
    </source>
</evidence>